<proteinExistence type="predicted"/>
<dbReference type="InterPro" id="IPR050228">
    <property type="entry name" value="Carboxylesterase_BioH"/>
</dbReference>
<dbReference type="SUPFAM" id="SSF53474">
    <property type="entry name" value="alpha/beta-Hydrolases"/>
    <property type="match status" value="1"/>
</dbReference>
<dbReference type="Gene3D" id="3.40.50.1820">
    <property type="entry name" value="alpha/beta hydrolase"/>
    <property type="match status" value="1"/>
</dbReference>
<dbReference type="InterPro" id="IPR000073">
    <property type="entry name" value="AB_hydrolase_1"/>
</dbReference>
<dbReference type="EMBL" id="VBOU01000056">
    <property type="protein sequence ID" value="TMQ54748.1"/>
    <property type="molecule type" value="Genomic_DNA"/>
</dbReference>
<comment type="caution">
    <text evidence="4">The sequence shown here is derived from an EMBL/GenBank/DDBJ whole genome shotgun (WGS) entry which is preliminary data.</text>
</comment>
<feature type="region of interest" description="Disordered" evidence="1">
    <location>
        <begin position="285"/>
        <end position="317"/>
    </location>
</feature>
<dbReference type="Proteomes" id="UP000319829">
    <property type="component" value="Unassembled WGS sequence"/>
</dbReference>
<feature type="signal peptide" evidence="2">
    <location>
        <begin position="1"/>
        <end position="25"/>
    </location>
</feature>
<dbReference type="PANTHER" id="PTHR43194">
    <property type="entry name" value="HYDROLASE ALPHA/BETA FOLD FAMILY"/>
    <property type="match status" value="1"/>
</dbReference>
<dbReference type="PRINTS" id="PR00412">
    <property type="entry name" value="EPOXHYDRLASE"/>
</dbReference>
<dbReference type="InterPro" id="IPR000639">
    <property type="entry name" value="Epox_hydrolase-like"/>
</dbReference>
<evidence type="ECO:0000259" key="3">
    <source>
        <dbReference type="Pfam" id="PF00561"/>
    </source>
</evidence>
<accession>A0A538STN4</accession>
<dbReference type="InterPro" id="IPR029058">
    <property type="entry name" value="AB_hydrolase_fold"/>
</dbReference>
<sequence>MIVKTRSLPVLLALVTILSATAARASEDSLHVVDVGLGRPVVIIPWLVGGAYGFRNVLPLLREGGYRTFIIEPLGVGESARPREADYSLDAQTDRVVAVLDRLEIRDATVVGHGLGGAIAYRLAAARPDLVRAVISIEGHPAETAASPGLKKARRFAFLIKLFVTKGKVRKRMREGLIASSGNASWVVDDVVDHYAAPATANVKRAIDVLAAIARSREREPLRRRLPSIRCPVELLIGDTHHQGSMDQGAVELLRSSIPDFSVTRIPGAGFFIQEERPQAIRSAVDRHAGTSRKHRLPPAPGRIRMPREHVSRRDCR</sequence>
<name>A0A538STN4_UNCEI</name>
<evidence type="ECO:0000256" key="1">
    <source>
        <dbReference type="SAM" id="MobiDB-lite"/>
    </source>
</evidence>
<dbReference type="GO" id="GO:0016787">
    <property type="term" value="F:hydrolase activity"/>
    <property type="evidence" value="ECO:0007669"/>
    <property type="project" value="UniProtKB-KW"/>
</dbReference>
<dbReference type="Pfam" id="PF00561">
    <property type="entry name" value="Abhydrolase_1"/>
    <property type="match status" value="1"/>
</dbReference>
<evidence type="ECO:0000313" key="5">
    <source>
        <dbReference type="Proteomes" id="UP000319829"/>
    </source>
</evidence>
<evidence type="ECO:0000256" key="2">
    <source>
        <dbReference type="SAM" id="SignalP"/>
    </source>
</evidence>
<feature type="chain" id="PRO_5022223767" evidence="2">
    <location>
        <begin position="26"/>
        <end position="317"/>
    </location>
</feature>
<protein>
    <submittedName>
        <fullName evidence="4">Alpha/beta hydrolase</fullName>
    </submittedName>
</protein>
<dbReference type="PANTHER" id="PTHR43194:SF2">
    <property type="entry name" value="PEROXISOMAL MEMBRANE PROTEIN LPX1"/>
    <property type="match status" value="1"/>
</dbReference>
<feature type="compositionally biased region" description="Basic and acidic residues" evidence="1">
    <location>
        <begin position="306"/>
        <end position="317"/>
    </location>
</feature>
<keyword evidence="4" id="KW-0378">Hydrolase</keyword>
<dbReference type="AlphaFoldDB" id="A0A538STN4"/>
<organism evidence="4 5">
    <name type="scientific">Eiseniibacteriota bacterium</name>
    <dbReference type="NCBI Taxonomy" id="2212470"/>
    <lineage>
        <taxon>Bacteria</taxon>
        <taxon>Candidatus Eiseniibacteriota</taxon>
    </lineage>
</organism>
<reference evidence="4 5" key="1">
    <citation type="journal article" date="2019" name="Nat. Microbiol.">
        <title>Mediterranean grassland soil C-N compound turnover is dependent on rainfall and depth, and is mediated by genomically divergent microorganisms.</title>
        <authorList>
            <person name="Diamond S."/>
            <person name="Andeer P.F."/>
            <person name="Li Z."/>
            <person name="Crits-Christoph A."/>
            <person name="Burstein D."/>
            <person name="Anantharaman K."/>
            <person name="Lane K.R."/>
            <person name="Thomas B.C."/>
            <person name="Pan C."/>
            <person name="Northen T.R."/>
            <person name="Banfield J.F."/>
        </authorList>
    </citation>
    <scope>NUCLEOTIDE SEQUENCE [LARGE SCALE GENOMIC DNA]</scope>
    <source>
        <strain evidence="4">WS_4</strain>
    </source>
</reference>
<gene>
    <name evidence="4" type="ORF">E6K74_05115</name>
</gene>
<evidence type="ECO:0000313" key="4">
    <source>
        <dbReference type="EMBL" id="TMQ54748.1"/>
    </source>
</evidence>
<feature type="domain" description="AB hydrolase-1" evidence="3">
    <location>
        <begin position="40"/>
        <end position="142"/>
    </location>
</feature>
<keyword evidence="2" id="KW-0732">Signal</keyword>